<dbReference type="InParanoid" id="H0ECM6"/>
<proteinExistence type="predicted"/>
<accession>H0ECM6</accession>
<feature type="compositionally biased region" description="Basic and acidic residues" evidence="1">
    <location>
        <begin position="1"/>
        <end position="11"/>
    </location>
</feature>
<dbReference type="HOGENOM" id="CLU_2671277_0_0_1"/>
<feature type="compositionally biased region" description="Polar residues" evidence="1">
    <location>
        <begin position="29"/>
        <end position="44"/>
    </location>
</feature>
<sequence length="75" mass="8468">MDKKRKSKGGDEDADDHATKKRKMPSDSIDLSQPETAEGTTQQGLKLVDILKKTEDKSLVTRWARTALQHYLQPT</sequence>
<dbReference type="Proteomes" id="UP000005446">
    <property type="component" value="Unassembled WGS sequence"/>
</dbReference>
<gene>
    <name evidence="2" type="ORF">M7I_0169</name>
</gene>
<dbReference type="OrthoDB" id="3555798at2759"/>
<dbReference type="AlphaFoldDB" id="H0ECM6"/>
<dbReference type="EMBL" id="AGUE01000006">
    <property type="protein sequence ID" value="EHL03530.1"/>
    <property type="molecule type" value="Genomic_DNA"/>
</dbReference>
<organism evidence="2 3">
    <name type="scientific">Glarea lozoyensis (strain ATCC 74030 / MF5533)</name>
    <dbReference type="NCBI Taxonomy" id="1104152"/>
    <lineage>
        <taxon>Eukaryota</taxon>
        <taxon>Fungi</taxon>
        <taxon>Dikarya</taxon>
        <taxon>Ascomycota</taxon>
        <taxon>Pezizomycotina</taxon>
        <taxon>Leotiomycetes</taxon>
        <taxon>Helotiales</taxon>
        <taxon>Helotiaceae</taxon>
        <taxon>Glarea</taxon>
    </lineage>
</organism>
<name>H0ECM6_GLAL7</name>
<feature type="region of interest" description="Disordered" evidence="1">
    <location>
        <begin position="1"/>
        <end position="44"/>
    </location>
</feature>
<evidence type="ECO:0000313" key="3">
    <source>
        <dbReference type="Proteomes" id="UP000005446"/>
    </source>
</evidence>
<evidence type="ECO:0000256" key="1">
    <source>
        <dbReference type="SAM" id="MobiDB-lite"/>
    </source>
</evidence>
<keyword evidence="3" id="KW-1185">Reference proteome</keyword>
<protein>
    <submittedName>
        <fullName evidence="2">Uncharacterized protein</fullName>
    </submittedName>
</protein>
<evidence type="ECO:0000313" key="2">
    <source>
        <dbReference type="EMBL" id="EHL03530.1"/>
    </source>
</evidence>
<reference evidence="2 3" key="1">
    <citation type="journal article" date="2012" name="Eukaryot. Cell">
        <title>Genome sequence of the fungus Glarea lozoyensis: the first genome sequence of a species from the Helotiaceae family.</title>
        <authorList>
            <person name="Youssar L."/>
            <person name="Gruening B.A."/>
            <person name="Erxleben A."/>
            <person name="Guenther S."/>
            <person name="Huettel W."/>
        </authorList>
    </citation>
    <scope>NUCLEOTIDE SEQUENCE [LARGE SCALE GENOMIC DNA]</scope>
    <source>
        <strain evidence="3">ATCC 74030 / MF5533</strain>
    </source>
</reference>
<comment type="caution">
    <text evidence="2">The sequence shown here is derived from an EMBL/GenBank/DDBJ whole genome shotgun (WGS) entry which is preliminary data.</text>
</comment>